<name>A0AAP0HQ50_9MAGN</name>
<evidence type="ECO:0000256" key="2">
    <source>
        <dbReference type="ARBA" id="ARBA00022448"/>
    </source>
</evidence>
<keyword evidence="4" id="KW-0653">Protein transport</keyword>
<comment type="caution">
    <text evidence="12">The sequence shown here is derived from an EMBL/GenBank/DDBJ whole genome shotgun (WGS) entry which is preliminary data.</text>
</comment>
<dbReference type="SUPFAM" id="SSF47661">
    <property type="entry name" value="t-snare proteins"/>
    <property type="match status" value="1"/>
</dbReference>
<feature type="transmembrane region" description="Helical" evidence="10">
    <location>
        <begin position="340"/>
        <end position="360"/>
    </location>
</feature>
<dbReference type="CDD" id="cd21442">
    <property type="entry name" value="SNARE_NTD_STX6-like"/>
    <property type="match status" value="1"/>
</dbReference>
<keyword evidence="7 10" id="KW-0472">Membrane</keyword>
<evidence type="ECO:0000256" key="8">
    <source>
        <dbReference type="ARBA" id="ARBA00037801"/>
    </source>
</evidence>
<dbReference type="PANTHER" id="PTHR34949">
    <property type="entry name" value="OS05G0443700 PROTEIN"/>
    <property type="match status" value="1"/>
</dbReference>
<sequence length="361" mass="40993">MASNIDRWEKDPFFPAAEEVQDSADRMESAYRIWVQESKHASSVCNQEELFRDAHTALGTAKWQLEEFERAVRSSHTDNSAEDAKTRHNQFIAALDGQVSMIENSLNEASLVDGKTNLSWVRLDEGERDELALFLLGSSPDGGKTIHANVSSKDENLGNLKRVCGEIKSQSKRSLEDGLPDCSSNSCRSIDIDLKESKEVKPYGHRRTASASADIGALRKCETLDESFWRLSTDKRKPDQAPPRVPSFSGMPRTTESIPKNQWLKNGSRKYWKLQDVNESVDRIPLQSHQTGRGVNSFYERNKSSLDSCDNSYDKRIYGWPGAVQRQLQRSQYHLQYSRLVQVFFSILILSLIVLFAFHII</sequence>
<dbReference type="FunFam" id="1.20.58.90:FF:000004">
    <property type="entry name" value="Syntaxin 10"/>
    <property type="match status" value="1"/>
</dbReference>
<protein>
    <recommendedName>
        <fullName evidence="11">Syntaxin 6/10/61 N-terminal domain-containing protein</fullName>
    </recommendedName>
</protein>
<dbReference type="Gene3D" id="1.20.58.90">
    <property type="match status" value="1"/>
</dbReference>
<evidence type="ECO:0000256" key="10">
    <source>
        <dbReference type="SAM" id="Phobius"/>
    </source>
</evidence>
<comment type="similarity">
    <text evidence="1">Belongs to the syntaxin family.</text>
</comment>
<dbReference type="Proteomes" id="UP001417504">
    <property type="component" value="Unassembled WGS sequence"/>
</dbReference>
<keyword evidence="13" id="KW-1185">Reference proteome</keyword>
<feature type="domain" description="Syntaxin 6/10/61 N-terminal" evidence="11">
    <location>
        <begin position="11"/>
        <end position="102"/>
    </location>
</feature>
<evidence type="ECO:0000256" key="3">
    <source>
        <dbReference type="ARBA" id="ARBA00022692"/>
    </source>
</evidence>
<dbReference type="InterPro" id="IPR010989">
    <property type="entry name" value="SNARE"/>
</dbReference>
<keyword evidence="6" id="KW-0333">Golgi apparatus</keyword>
<dbReference type="Pfam" id="PF09177">
    <property type="entry name" value="STX6_10_61_N"/>
    <property type="match status" value="1"/>
</dbReference>
<evidence type="ECO:0000313" key="13">
    <source>
        <dbReference type="Proteomes" id="UP001417504"/>
    </source>
</evidence>
<keyword evidence="5 10" id="KW-1133">Transmembrane helix</keyword>
<evidence type="ECO:0000313" key="12">
    <source>
        <dbReference type="EMBL" id="KAK9097228.1"/>
    </source>
</evidence>
<organism evidence="12 13">
    <name type="scientific">Stephania japonica</name>
    <dbReference type="NCBI Taxonomy" id="461633"/>
    <lineage>
        <taxon>Eukaryota</taxon>
        <taxon>Viridiplantae</taxon>
        <taxon>Streptophyta</taxon>
        <taxon>Embryophyta</taxon>
        <taxon>Tracheophyta</taxon>
        <taxon>Spermatophyta</taxon>
        <taxon>Magnoliopsida</taxon>
        <taxon>Ranunculales</taxon>
        <taxon>Menispermaceae</taxon>
        <taxon>Menispermoideae</taxon>
        <taxon>Cissampelideae</taxon>
        <taxon>Stephania</taxon>
    </lineage>
</organism>
<evidence type="ECO:0000259" key="11">
    <source>
        <dbReference type="Pfam" id="PF09177"/>
    </source>
</evidence>
<accession>A0AAP0HQ50</accession>
<feature type="compositionally biased region" description="Basic and acidic residues" evidence="9">
    <location>
        <begin position="1"/>
        <end position="12"/>
    </location>
</feature>
<evidence type="ECO:0000256" key="9">
    <source>
        <dbReference type="SAM" id="MobiDB-lite"/>
    </source>
</evidence>
<dbReference type="AlphaFoldDB" id="A0AAP0HQ50"/>
<feature type="region of interest" description="Disordered" evidence="9">
    <location>
        <begin position="1"/>
        <end position="21"/>
    </location>
</feature>
<keyword evidence="2" id="KW-0813">Transport</keyword>
<dbReference type="GO" id="GO:0015031">
    <property type="term" value="P:protein transport"/>
    <property type="evidence" value="ECO:0007669"/>
    <property type="project" value="UniProtKB-KW"/>
</dbReference>
<reference evidence="12 13" key="1">
    <citation type="submission" date="2024-01" db="EMBL/GenBank/DDBJ databases">
        <title>Genome assemblies of Stephania.</title>
        <authorList>
            <person name="Yang L."/>
        </authorList>
    </citation>
    <scope>NUCLEOTIDE SEQUENCE [LARGE SCALE GENOMIC DNA]</scope>
    <source>
        <strain evidence="12">QJT</strain>
        <tissue evidence="12">Leaf</tissue>
    </source>
</reference>
<dbReference type="PANTHER" id="PTHR34949:SF6">
    <property type="entry name" value="EXPRESSED PROTEIN"/>
    <property type="match status" value="1"/>
</dbReference>
<feature type="region of interest" description="Disordered" evidence="9">
    <location>
        <begin position="234"/>
        <end position="259"/>
    </location>
</feature>
<proteinExistence type="inferred from homology"/>
<dbReference type="InterPro" id="IPR015260">
    <property type="entry name" value="Syntaxin-6/10/61_N"/>
</dbReference>
<comment type="subcellular location">
    <subcellularLocation>
        <location evidence="8">Golgi apparatus</location>
        <location evidence="8">trans-Golgi network membrane</location>
        <topology evidence="8">Single-pass type IV membrane protein</topology>
    </subcellularLocation>
</comment>
<gene>
    <name evidence="12" type="ORF">Sjap_022725</name>
</gene>
<evidence type="ECO:0000256" key="4">
    <source>
        <dbReference type="ARBA" id="ARBA00022927"/>
    </source>
</evidence>
<dbReference type="GO" id="GO:0005794">
    <property type="term" value="C:Golgi apparatus"/>
    <property type="evidence" value="ECO:0007669"/>
    <property type="project" value="UniProtKB-SubCell"/>
</dbReference>
<evidence type="ECO:0000256" key="7">
    <source>
        <dbReference type="ARBA" id="ARBA00023136"/>
    </source>
</evidence>
<evidence type="ECO:0000256" key="6">
    <source>
        <dbReference type="ARBA" id="ARBA00023034"/>
    </source>
</evidence>
<keyword evidence="3 10" id="KW-0812">Transmembrane</keyword>
<evidence type="ECO:0000256" key="1">
    <source>
        <dbReference type="ARBA" id="ARBA00009063"/>
    </source>
</evidence>
<dbReference type="EMBL" id="JBBNAE010000009">
    <property type="protein sequence ID" value="KAK9097228.1"/>
    <property type="molecule type" value="Genomic_DNA"/>
</dbReference>
<evidence type="ECO:0000256" key="5">
    <source>
        <dbReference type="ARBA" id="ARBA00022989"/>
    </source>
</evidence>
<dbReference type="GO" id="GO:0016020">
    <property type="term" value="C:membrane"/>
    <property type="evidence" value="ECO:0007669"/>
    <property type="project" value="InterPro"/>
</dbReference>
<dbReference type="GO" id="GO:0048193">
    <property type="term" value="P:Golgi vesicle transport"/>
    <property type="evidence" value="ECO:0007669"/>
    <property type="project" value="InterPro"/>
</dbReference>